<dbReference type="InterPro" id="IPR001451">
    <property type="entry name" value="Hexapep"/>
</dbReference>
<evidence type="ECO:0000256" key="12">
    <source>
        <dbReference type="ARBA" id="ARBA00022960"/>
    </source>
</evidence>
<keyword evidence="23" id="KW-1185">Reference proteome</keyword>
<evidence type="ECO:0000256" key="6">
    <source>
        <dbReference type="ARBA" id="ARBA00022490"/>
    </source>
</evidence>
<dbReference type="HAMAP" id="MF_01631">
    <property type="entry name" value="GlmU"/>
    <property type="match status" value="1"/>
</dbReference>
<dbReference type="InterPro" id="IPR038009">
    <property type="entry name" value="GlmU_C_LbH"/>
</dbReference>
<dbReference type="GO" id="GO:0009245">
    <property type="term" value="P:lipid A biosynthetic process"/>
    <property type="evidence" value="ECO:0007669"/>
    <property type="project" value="UniProtKB-UniRule"/>
</dbReference>
<comment type="similarity">
    <text evidence="4 20">In the C-terminal section; belongs to the transferase hexapeptide repeat family.</text>
</comment>
<keyword evidence="14 20" id="KW-0511">Multifunctional enzyme</keyword>
<evidence type="ECO:0000256" key="15">
    <source>
        <dbReference type="ARBA" id="ARBA00023315"/>
    </source>
</evidence>
<dbReference type="GO" id="GO:0000287">
    <property type="term" value="F:magnesium ion binding"/>
    <property type="evidence" value="ECO:0007669"/>
    <property type="project" value="UniProtKB-UniRule"/>
</dbReference>
<dbReference type="InterPro" id="IPR011004">
    <property type="entry name" value="Trimer_LpxA-like_sf"/>
</dbReference>
<comment type="pathway">
    <text evidence="2 20">Nucleotide-sugar biosynthesis; UDP-N-acetyl-alpha-D-glucosamine biosynthesis; N-acetyl-alpha-D-glucosamine 1-phosphate from alpha-D-glucosamine 6-phosphate (route II): step 2/2.</text>
</comment>
<evidence type="ECO:0000256" key="17">
    <source>
        <dbReference type="ARBA" id="ARBA00048247"/>
    </source>
</evidence>
<evidence type="ECO:0000256" key="8">
    <source>
        <dbReference type="ARBA" id="ARBA00022695"/>
    </source>
</evidence>
<dbReference type="CDD" id="cd02540">
    <property type="entry name" value="GT2_GlmU_N_bac"/>
    <property type="match status" value="1"/>
</dbReference>
<evidence type="ECO:0000256" key="1">
    <source>
        <dbReference type="ARBA" id="ARBA00004496"/>
    </source>
</evidence>
<feature type="binding site" evidence="20">
    <location>
        <position position="228"/>
    </location>
    <ligand>
        <name>UDP-N-acetyl-alpha-D-glucosamine</name>
        <dbReference type="ChEBI" id="CHEBI:57705"/>
    </ligand>
</feature>
<feature type="region of interest" description="N-acetyltransferase" evidence="20">
    <location>
        <begin position="252"/>
        <end position="457"/>
    </location>
</feature>
<evidence type="ECO:0000256" key="16">
    <source>
        <dbReference type="ARBA" id="ARBA00023316"/>
    </source>
</evidence>
<dbReference type="PANTHER" id="PTHR43584">
    <property type="entry name" value="NUCLEOTIDYL TRANSFERASE"/>
    <property type="match status" value="1"/>
</dbReference>
<feature type="binding site" evidence="20">
    <location>
        <position position="351"/>
    </location>
    <ligand>
        <name>UDP-N-acetyl-alpha-D-glucosamine</name>
        <dbReference type="ChEBI" id="CHEBI:57705"/>
    </ligand>
</feature>
<dbReference type="Pfam" id="PF00132">
    <property type="entry name" value="Hexapep"/>
    <property type="match status" value="1"/>
</dbReference>
<evidence type="ECO:0000256" key="7">
    <source>
        <dbReference type="ARBA" id="ARBA00022679"/>
    </source>
</evidence>
<evidence type="ECO:0000256" key="11">
    <source>
        <dbReference type="ARBA" id="ARBA00022842"/>
    </source>
</evidence>
<dbReference type="Gene3D" id="3.90.550.10">
    <property type="entry name" value="Spore Coat Polysaccharide Biosynthesis Protein SpsA, Chain A"/>
    <property type="match status" value="1"/>
</dbReference>
<dbReference type="NCBIfam" id="NF010934">
    <property type="entry name" value="PRK14354.1"/>
    <property type="match status" value="1"/>
</dbReference>
<dbReference type="SUPFAM" id="SSF53448">
    <property type="entry name" value="Nucleotide-diphospho-sugar transferases"/>
    <property type="match status" value="1"/>
</dbReference>
<comment type="caution">
    <text evidence="20">Lacks conserved residue(s) required for the propagation of feature annotation.</text>
</comment>
<dbReference type="UniPathway" id="UPA00973"/>
<comment type="subunit">
    <text evidence="20">Homotrimer.</text>
</comment>
<evidence type="ECO:0000256" key="9">
    <source>
        <dbReference type="ARBA" id="ARBA00022723"/>
    </source>
</evidence>
<evidence type="ECO:0000256" key="13">
    <source>
        <dbReference type="ARBA" id="ARBA00022984"/>
    </source>
</evidence>
<keyword evidence="10 20" id="KW-0677">Repeat</keyword>
<feature type="region of interest" description="Pyrophosphorylase" evidence="20">
    <location>
        <begin position="1"/>
        <end position="230"/>
    </location>
</feature>
<dbReference type="CDD" id="cd03353">
    <property type="entry name" value="LbH_GlmU_C"/>
    <property type="match status" value="1"/>
</dbReference>
<sequence>MEKLYAVVLAAGKGTRMKSKVHKVLHPVCGKAVIDYIIDPLIEMGTEKRVVIVGHNAEAVENHLSERVTFARQEEQLGTAHAVMQAQDILSDQDGVTLVLNGDHPLFTKETLEELVRTHKESDAAATVLTAVLSDPTGYGRVIRNEDGTVDRVVEHKDASEEERTIREVNTGTFCFDNRLLWKALTRVNNDNAQGEYYLPDVLSILKSEGNRIGAKIVDDPCEAQGINNRVQLAEAEREMRRRILHRHMMNGVTLIDPDHTYIEADVEIGMDTIIYPGTILKGTTRIGADCMIGPSADLTDMHVEDGAEIRYSVLEGSTVSRTAKVGPYAYVRPGSSLGENSKVGCFVDVKKSTLGQGSKVSHLGYIGDSEVGQNVNIGCGAVTVNYDGQKKHQTVIEDGAFVGCNVNMVAPVTIGKGAYVAAGSTVTEDVPENSLAIARQRQTNKPDYADKLRKKD</sequence>
<name>A0A521EB22_9BACL</name>
<dbReference type="GO" id="GO:0071555">
    <property type="term" value="P:cell wall organization"/>
    <property type="evidence" value="ECO:0007669"/>
    <property type="project" value="UniProtKB-KW"/>
</dbReference>
<dbReference type="InterPro" id="IPR050065">
    <property type="entry name" value="GlmU-like"/>
</dbReference>
<dbReference type="AlphaFoldDB" id="A0A521EB22"/>
<comment type="subcellular location">
    <subcellularLocation>
        <location evidence="1 20">Cytoplasm</location>
    </subcellularLocation>
</comment>
<dbReference type="RefSeq" id="WP_142506112.1">
    <property type="nucleotide sequence ID" value="NZ_FXTI01000008.1"/>
</dbReference>
<evidence type="ECO:0000256" key="10">
    <source>
        <dbReference type="ARBA" id="ARBA00022737"/>
    </source>
</evidence>
<comment type="similarity">
    <text evidence="5 20">In the N-terminal section; belongs to the N-acetylglucosamine-1-phosphate uridyltransferase family.</text>
</comment>
<feature type="binding site" evidence="20">
    <location>
        <position position="170"/>
    </location>
    <ligand>
        <name>UDP-N-acetyl-alpha-D-glucosamine</name>
        <dbReference type="ChEBI" id="CHEBI:57705"/>
    </ligand>
</feature>
<gene>
    <name evidence="20" type="primary">glmU</name>
    <name evidence="22" type="ORF">SAMN06264849_108161</name>
</gene>
<organism evidence="22 23">
    <name type="scientific">Melghirimyces algeriensis</name>
    <dbReference type="NCBI Taxonomy" id="910412"/>
    <lineage>
        <taxon>Bacteria</taxon>
        <taxon>Bacillati</taxon>
        <taxon>Bacillota</taxon>
        <taxon>Bacilli</taxon>
        <taxon>Bacillales</taxon>
        <taxon>Thermoactinomycetaceae</taxon>
        <taxon>Melghirimyces</taxon>
    </lineage>
</organism>
<dbReference type="PANTHER" id="PTHR43584:SF3">
    <property type="entry name" value="BIFUNCTIONAL PROTEIN GLMU"/>
    <property type="match status" value="1"/>
</dbReference>
<evidence type="ECO:0000256" key="4">
    <source>
        <dbReference type="ARBA" id="ARBA00007707"/>
    </source>
</evidence>
<evidence type="ECO:0000256" key="2">
    <source>
        <dbReference type="ARBA" id="ARBA00005166"/>
    </source>
</evidence>
<keyword evidence="6 20" id="KW-0963">Cytoplasm</keyword>
<keyword evidence="13 20" id="KW-0573">Peptidoglycan synthesis</keyword>
<dbReference type="SUPFAM" id="SSF51161">
    <property type="entry name" value="Trimeric LpxA-like enzymes"/>
    <property type="match status" value="1"/>
</dbReference>
<dbReference type="InterPro" id="IPR005882">
    <property type="entry name" value="Bifunctional_GlmU"/>
</dbReference>
<evidence type="ECO:0000256" key="20">
    <source>
        <dbReference type="HAMAP-Rule" id="MF_01631"/>
    </source>
</evidence>
<evidence type="ECO:0000256" key="14">
    <source>
        <dbReference type="ARBA" id="ARBA00023268"/>
    </source>
</evidence>
<feature type="binding site" evidence="20">
    <location>
        <begin position="78"/>
        <end position="79"/>
    </location>
    <ligand>
        <name>UDP-N-acetyl-alpha-D-glucosamine</name>
        <dbReference type="ChEBI" id="CHEBI:57705"/>
    </ligand>
</feature>
<feature type="binding site" evidence="20">
    <location>
        <position position="23"/>
    </location>
    <ligand>
        <name>UDP-N-acetyl-alpha-D-glucosamine</name>
        <dbReference type="ChEBI" id="CHEBI:57705"/>
    </ligand>
</feature>
<reference evidence="22 23" key="1">
    <citation type="submission" date="2017-05" db="EMBL/GenBank/DDBJ databases">
        <authorList>
            <person name="Varghese N."/>
            <person name="Submissions S."/>
        </authorList>
    </citation>
    <scope>NUCLEOTIDE SEQUENCE [LARGE SCALE GENOMIC DNA]</scope>
    <source>
        <strain evidence="22 23">DSM 45474</strain>
    </source>
</reference>
<evidence type="ECO:0000256" key="19">
    <source>
        <dbReference type="ARBA" id="ARBA00049628"/>
    </source>
</evidence>
<feature type="binding site" evidence="20">
    <location>
        <position position="140"/>
    </location>
    <ligand>
        <name>UDP-N-acetyl-alpha-D-glucosamine</name>
        <dbReference type="ChEBI" id="CHEBI:57705"/>
    </ligand>
</feature>
<feature type="binding site" evidence="20">
    <location>
        <position position="333"/>
    </location>
    <ligand>
        <name>UDP-N-acetyl-alpha-D-glucosamine</name>
        <dbReference type="ChEBI" id="CHEBI:57705"/>
    </ligand>
</feature>
<comment type="catalytic activity">
    <reaction evidence="17 20">
        <text>alpha-D-glucosamine 1-phosphate + acetyl-CoA = N-acetyl-alpha-D-glucosamine 1-phosphate + CoA + H(+)</text>
        <dbReference type="Rhea" id="RHEA:13725"/>
        <dbReference type="ChEBI" id="CHEBI:15378"/>
        <dbReference type="ChEBI" id="CHEBI:57287"/>
        <dbReference type="ChEBI" id="CHEBI:57288"/>
        <dbReference type="ChEBI" id="CHEBI:57776"/>
        <dbReference type="ChEBI" id="CHEBI:58516"/>
        <dbReference type="EC" id="2.3.1.157"/>
    </reaction>
</comment>
<dbReference type="GO" id="GO:0005737">
    <property type="term" value="C:cytoplasm"/>
    <property type="evidence" value="ECO:0007669"/>
    <property type="project" value="UniProtKB-SubCell"/>
</dbReference>
<comment type="pathway">
    <text evidence="3 20">Nucleotide-sugar biosynthesis; UDP-N-acetyl-alpha-D-glucosamine biosynthesis; UDP-N-acetyl-alpha-D-glucosamine from N-acetyl-alpha-D-glucosamine 1-phosphate: step 1/1.</text>
</comment>
<keyword evidence="12 20" id="KW-0133">Cell shape</keyword>
<feature type="binding site" evidence="20">
    <location>
        <position position="377"/>
    </location>
    <ligand>
        <name>UDP-N-acetyl-alpha-D-glucosamine</name>
        <dbReference type="ChEBI" id="CHEBI:57705"/>
    </ligand>
</feature>
<evidence type="ECO:0000259" key="21">
    <source>
        <dbReference type="Pfam" id="PF00483"/>
    </source>
</evidence>
<dbReference type="GO" id="GO:0019134">
    <property type="term" value="F:glucosamine-1-phosphate N-acetyltransferase activity"/>
    <property type="evidence" value="ECO:0007669"/>
    <property type="project" value="UniProtKB-UniRule"/>
</dbReference>
<dbReference type="GO" id="GO:0016020">
    <property type="term" value="C:membrane"/>
    <property type="evidence" value="ECO:0007669"/>
    <property type="project" value="GOC"/>
</dbReference>
<feature type="binding site" evidence="20">
    <location>
        <position position="440"/>
    </location>
    <ligand>
        <name>acetyl-CoA</name>
        <dbReference type="ChEBI" id="CHEBI:57288"/>
    </ligand>
</feature>
<feature type="binding site" evidence="20">
    <location>
        <position position="155"/>
    </location>
    <ligand>
        <name>UDP-N-acetyl-alpha-D-glucosamine</name>
        <dbReference type="ChEBI" id="CHEBI:57705"/>
    </ligand>
</feature>
<dbReference type="GO" id="GO:0009252">
    <property type="term" value="P:peptidoglycan biosynthetic process"/>
    <property type="evidence" value="ECO:0007669"/>
    <property type="project" value="UniProtKB-UniRule"/>
</dbReference>
<keyword evidence="9 20" id="KW-0479">Metal-binding</keyword>
<feature type="binding site" evidence="20">
    <location>
        <position position="103"/>
    </location>
    <ligand>
        <name>Mg(2+)</name>
        <dbReference type="ChEBI" id="CHEBI:18420"/>
    </ligand>
</feature>
<comment type="cofactor">
    <cofactor evidence="20">
        <name>Mg(2+)</name>
        <dbReference type="ChEBI" id="CHEBI:18420"/>
    </cofactor>
    <text evidence="20">Binds 1 Mg(2+) ion per subunit.</text>
</comment>
<feature type="binding site" evidence="20">
    <location>
        <position position="73"/>
    </location>
    <ligand>
        <name>UDP-N-acetyl-alpha-D-glucosamine</name>
        <dbReference type="ChEBI" id="CHEBI:57705"/>
    </ligand>
</feature>
<dbReference type="InterPro" id="IPR029044">
    <property type="entry name" value="Nucleotide-diphossugar_trans"/>
</dbReference>
<comment type="function">
    <text evidence="19 20">Catalyzes the last two sequential reactions in the de novo biosynthetic pathway for UDP-N-acetylglucosamine (UDP-GlcNAc). The C-terminal domain catalyzes the transfer of acetyl group from acetyl coenzyme A to glucosamine-1-phosphate (GlcN-1-P) to produce N-acetylglucosamine-1-phosphate (GlcNAc-1-P), which is converted into UDP-GlcNAc by the transfer of uridine 5-monophosphate (from uridine 5-triphosphate), a reaction catalyzed by the N-terminal domain.</text>
</comment>
<evidence type="ECO:0000256" key="18">
    <source>
        <dbReference type="ARBA" id="ARBA00048493"/>
    </source>
</evidence>
<proteinExistence type="inferred from homology"/>
<dbReference type="GO" id="GO:0008360">
    <property type="term" value="P:regulation of cell shape"/>
    <property type="evidence" value="ECO:0007669"/>
    <property type="project" value="UniProtKB-KW"/>
</dbReference>
<protein>
    <recommendedName>
        <fullName evidence="20">Bifunctional protein GlmU</fullName>
    </recommendedName>
    <domain>
        <recommendedName>
            <fullName evidence="20">UDP-N-acetylglucosamine pyrophosphorylase</fullName>
            <ecNumber evidence="20">2.7.7.23</ecNumber>
        </recommendedName>
        <alternativeName>
            <fullName evidence="20">N-acetylglucosamine-1-phosphate uridyltransferase</fullName>
        </alternativeName>
    </domain>
    <domain>
        <recommendedName>
            <fullName evidence="20">Glucosamine-1-phosphate N-acetyltransferase</fullName>
            <ecNumber evidence="20">2.3.1.157</ecNumber>
        </recommendedName>
    </domain>
</protein>
<dbReference type="GO" id="GO:0000902">
    <property type="term" value="P:cell morphogenesis"/>
    <property type="evidence" value="ECO:0007669"/>
    <property type="project" value="UniProtKB-UniRule"/>
</dbReference>
<dbReference type="Gene3D" id="2.160.10.10">
    <property type="entry name" value="Hexapeptide repeat proteins"/>
    <property type="match status" value="1"/>
</dbReference>
<feature type="domain" description="Nucleotidyl transferase" evidence="21">
    <location>
        <begin position="6"/>
        <end position="212"/>
    </location>
</feature>
<comment type="catalytic activity">
    <reaction evidence="18 20">
        <text>N-acetyl-alpha-D-glucosamine 1-phosphate + UTP + H(+) = UDP-N-acetyl-alpha-D-glucosamine + diphosphate</text>
        <dbReference type="Rhea" id="RHEA:13509"/>
        <dbReference type="ChEBI" id="CHEBI:15378"/>
        <dbReference type="ChEBI" id="CHEBI:33019"/>
        <dbReference type="ChEBI" id="CHEBI:46398"/>
        <dbReference type="ChEBI" id="CHEBI:57705"/>
        <dbReference type="ChEBI" id="CHEBI:57776"/>
        <dbReference type="EC" id="2.7.7.23"/>
    </reaction>
</comment>
<keyword evidence="16 20" id="KW-0961">Cell wall biogenesis/degradation</keyword>
<dbReference type="NCBIfam" id="TIGR01173">
    <property type="entry name" value="glmU"/>
    <property type="match status" value="1"/>
</dbReference>
<dbReference type="UniPathway" id="UPA00113">
    <property type="reaction ID" value="UER00532"/>
</dbReference>
<keyword evidence="7 20" id="KW-0808">Transferase</keyword>
<feature type="binding site" evidence="20">
    <location>
        <begin position="9"/>
        <end position="12"/>
    </location>
    <ligand>
        <name>UDP-N-acetyl-alpha-D-glucosamine</name>
        <dbReference type="ChEBI" id="CHEBI:57705"/>
    </ligand>
</feature>
<dbReference type="EMBL" id="FXTI01000008">
    <property type="protein sequence ID" value="SMO81124.1"/>
    <property type="molecule type" value="Genomic_DNA"/>
</dbReference>
<evidence type="ECO:0000256" key="5">
    <source>
        <dbReference type="ARBA" id="ARBA00007947"/>
    </source>
</evidence>
<accession>A0A521EB22</accession>
<feature type="binding site" evidence="20">
    <location>
        <position position="366"/>
    </location>
    <ligand>
        <name>UDP-N-acetyl-alpha-D-glucosamine</name>
        <dbReference type="ChEBI" id="CHEBI:57705"/>
    </ligand>
</feature>
<feature type="region of interest" description="Linker" evidence="20">
    <location>
        <begin position="231"/>
        <end position="251"/>
    </location>
</feature>
<dbReference type="Proteomes" id="UP000315636">
    <property type="component" value="Unassembled WGS sequence"/>
</dbReference>
<dbReference type="EC" id="2.7.7.23" evidence="20"/>
<keyword evidence="15 20" id="KW-0012">Acyltransferase</keyword>
<feature type="binding site" evidence="20">
    <location>
        <position position="423"/>
    </location>
    <ligand>
        <name>acetyl-CoA</name>
        <dbReference type="ChEBI" id="CHEBI:57288"/>
    </ligand>
</feature>
<feature type="binding site" evidence="20">
    <location>
        <position position="228"/>
    </location>
    <ligand>
        <name>Mg(2+)</name>
        <dbReference type="ChEBI" id="CHEBI:18420"/>
    </ligand>
</feature>
<dbReference type="OrthoDB" id="9775031at2"/>
<dbReference type="Pfam" id="PF00483">
    <property type="entry name" value="NTP_transferase"/>
    <property type="match status" value="1"/>
</dbReference>
<dbReference type="EC" id="2.3.1.157" evidence="20"/>
<evidence type="ECO:0000256" key="3">
    <source>
        <dbReference type="ARBA" id="ARBA00005208"/>
    </source>
</evidence>
<comment type="pathway">
    <text evidence="20">Bacterial outer membrane biogenesis; LPS lipid A biosynthesis.</text>
</comment>
<evidence type="ECO:0000313" key="23">
    <source>
        <dbReference type="Proteomes" id="UP000315636"/>
    </source>
</evidence>
<keyword evidence="11 20" id="KW-0460">Magnesium</keyword>
<dbReference type="InterPro" id="IPR005835">
    <property type="entry name" value="NTP_transferase_dom"/>
</dbReference>
<dbReference type="GO" id="GO:0003977">
    <property type="term" value="F:UDP-N-acetylglucosamine diphosphorylase activity"/>
    <property type="evidence" value="ECO:0007669"/>
    <property type="project" value="UniProtKB-UniRule"/>
</dbReference>
<feature type="active site" description="Proton acceptor" evidence="20">
    <location>
        <position position="363"/>
    </location>
</feature>
<feature type="binding site" evidence="20">
    <location>
        <begin position="386"/>
        <end position="387"/>
    </location>
    <ligand>
        <name>acetyl-CoA</name>
        <dbReference type="ChEBI" id="CHEBI:57288"/>
    </ligand>
</feature>
<keyword evidence="8 20" id="KW-0548">Nucleotidyltransferase</keyword>
<dbReference type="GO" id="GO:0006048">
    <property type="term" value="P:UDP-N-acetylglucosamine biosynthetic process"/>
    <property type="evidence" value="ECO:0007669"/>
    <property type="project" value="UniProtKB-UniPathway"/>
</dbReference>
<evidence type="ECO:0000313" key="22">
    <source>
        <dbReference type="EMBL" id="SMO81124.1"/>
    </source>
</evidence>